<proteinExistence type="predicted"/>
<evidence type="ECO:0000256" key="1">
    <source>
        <dbReference type="SAM" id="MobiDB-lite"/>
    </source>
</evidence>
<gene>
    <name evidence="2" type="ORF">O181_095056</name>
</gene>
<evidence type="ECO:0000313" key="2">
    <source>
        <dbReference type="EMBL" id="MBW0555341.1"/>
    </source>
</evidence>
<feature type="region of interest" description="Disordered" evidence="1">
    <location>
        <begin position="83"/>
        <end position="110"/>
    </location>
</feature>
<accession>A0A9Q3J4E0</accession>
<sequence>MELIDYIARLFIDVPHITDYCLTARFNTELKGNASIWYTEMKEIYGRRNCPWWKSQIIKKYSNDHYANNCPKAKKKVYAIEQVPEEESPAEDSESDSMGDAIREPSDVDQEPREEFLVEYQEETQLGIQDIQLEAGMPRVTESKRLCKHTQDSQTFLVTSTRVMAYINGTAKKMTVCIENAQHQLIIESATCCSIVAKDYLDDHFPIWEKHLLPTKAKLFESASGRMTPIGTIIKEIVIPHRKGNIRFNPELVVLEDAHIQGFLLGTEDQRIYGVDIYNSKKRHITIGTKKEKIFSLDIYQMSTHEPLEELLNDLREVQFSTNLTSKKKLVY</sequence>
<dbReference type="EMBL" id="AVOT02062282">
    <property type="protein sequence ID" value="MBW0555341.1"/>
    <property type="molecule type" value="Genomic_DNA"/>
</dbReference>
<keyword evidence="3" id="KW-1185">Reference proteome</keyword>
<name>A0A9Q3J4E0_9BASI</name>
<dbReference type="AlphaFoldDB" id="A0A9Q3J4E0"/>
<feature type="compositionally biased region" description="Basic and acidic residues" evidence="1">
    <location>
        <begin position="101"/>
        <end position="110"/>
    </location>
</feature>
<reference evidence="2" key="1">
    <citation type="submission" date="2021-03" db="EMBL/GenBank/DDBJ databases">
        <title>Draft genome sequence of rust myrtle Austropuccinia psidii MF-1, a brazilian biotype.</title>
        <authorList>
            <person name="Quecine M.C."/>
            <person name="Pachon D.M.R."/>
            <person name="Bonatelli M.L."/>
            <person name="Correr F.H."/>
            <person name="Franceschini L.M."/>
            <person name="Leite T.F."/>
            <person name="Margarido G.R.A."/>
            <person name="Almeida C.A."/>
            <person name="Ferrarezi J.A."/>
            <person name="Labate C.A."/>
        </authorList>
    </citation>
    <scope>NUCLEOTIDE SEQUENCE</scope>
    <source>
        <strain evidence="2">MF-1</strain>
    </source>
</reference>
<dbReference type="Proteomes" id="UP000765509">
    <property type="component" value="Unassembled WGS sequence"/>
</dbReference>
<organism evidence="2 3">
    <name type="scientific">Austropuccinia psidii MF-1</name>
    <dbReference type="NCBI Taxonomy" id="1389203"/>
    <lineage>
        <taxon>Eukaryota</taxon>
        <taxon>Fungi</taxon>
        <taxon>Dikarya</taxon>
        <taxon>Basidiomycota</taxon>
        <taxon>Pucciniomycotina</taxon>
        <taxon>Pucciniomycetes</taxon>
        <taxon>Pucciniales</taxon>
        <taxon>Sphaerophragmiaceae</taxon>
        <taxon>Austropuccinia</taxon>
    </lineage>
</organism>
<comment type="caution">
    <text evidence="2">The sequence shown here is derived from an EMBL/GenBank/DDBJ whole genome shotgun (WGS) entry which is preliminary data.</text>
</comment>
<evidence type="ECO:0000313" key="3">
    <source>
        <dbReference type="Proteomes" id="UP000765509"/>
    </source>
</evidence>
<protein>
    <submittedName>
        <fullName evidence="2">Uncharacterized protein</fullName>
    </submittedName>
</protein>
<feature type="compositionally biased region" description="Acidic residues" evidence="1">
    <location>
        <begin position="83"/>
        <end position="97"/>
    </location>
</feature>